<name>A0ABQ5QJA8_9BACT</name>
<feature type="signal peptide" evidence="4">
    <location>
        <begin position="1"/>
        <end position="25"/>
    </location>
</feature>
<proteinExistence type="predicted"/>
<dbReference type="InterPro" id="IPR006766">
    <property type="entry name" value="EXORDIUM-like"/>
</dbReference>
<dbReference type="Pfam" id="PF04674">
    <property type="entry name" value="Phi_1"/>
    <property type="match status" value="1"/>
</dbReference>
<evidence type="ECO:0000256" key="3">
    <source>
        <dbReference type="ARBA" id="ARBA00022729"/>
    </source>
</evidence>
<evidence type="ECO:0000313" key="5">
    <source>
        <dbReference type="EMBL" id="GLH74772.1"/>
    </source>
</evidence>
<feature type="chain" id="PRO_5046259683" description="Phosphate-induced protein 1 conserved region" evidence="4">
    <location>
        <begin position="26"/>
        <end position="305"/>
    </location>
</feature>
<dbReference type="Proteomes" id="UP001165069">
    <property type="component" value="Unassembled WGS sequence"/>
</dbReference>
<keyword evidence="6" id="KW-1185">Reference proteome</keyword>
<organism evidence="5 6">
    <name type="scientific">Geothrix limicola</name>
    <dbReference type="NCBI Taxonomy" id="2927978"/>
    <lineage>
        <taxon>Bacteria</taxon>
        <taxon>Pseudomonadati</taxon>
        <taxon>Acidobacteriota</taxon>
        <taxon>Holophagae</taxon>
        <taxon>Holophagales</taxon>
        <taxon>Holophagaceae</taxon>
        <taxon>Geothrix</taxon>
    </lineage>
</organism>
<keyword evidence="3 4" id="KW-0732">Signal</keyword>
<evidence type="ECO:0000313" key="6">
    <source>
        <dbReference type="Proteomes" id="UP001165069"/>
    </source>
</evidence>
<protein>
    <recommendedName>
        <fullName evidence="7">Phosphate-induced protein 1 conserved region</fullName>
    </recommendedName>
</protein>
<evidence type="ECO:0000256" key="4">
    <source>
        <dbReference type="SAM" id="SignalP"/>
    </source>
</evidence>
<evidence type="ECO:0000256" key="1">
    <source>
        <dbReference type="ARBA" id="ARBA00004613"/>
    </source>
</evidence>
<dbReference type="PANTHER" id="PTHR31279:SF58">
    <property type="entry name" value="PROTEIN EXORDIUM-LIKE 2"/>
    <property type="match status" value="1"/>
</dbReference>
<comment type="caution">
    <text evidence="5">The sequence shown here is derived from an EMBL/GenBank/DDBJ whole genome shotgun (WGS) entry which is preliminary data.</text>
</comment>
<gene>
    <name evidence="5" type="ORF">GETHLI_32740</name>
</gene>
<dbReference type="RefSeq" id="WP_285577444.1">
    <property type="nucleotide sequence ID" value="NZ_BSDE01000008.1"/>
</dbReference>
<keyword evidence="2" id="KW-0964">Secreted</keyword>
<dbReference type="PANTHER" id="PTHR31279">
    <property type="entry name" value="PROTEIN EXORDIUM-LIKE 5"/>
    <property type="match status" value="1"/>
</dbReference>
<accession>A0ABQ5QJA8</accession>
<evidence type="ECO:0008006" key="7">
    <source>
        <dbReference type="Google" id="ProtNLM"/>
    </source>
</evidence>
<sequence>MHLRLHRTLVLTVAATLGMMAFAEAPEVIHHRLNGNEGGPHASFGAAPTAGSTSALTSPLKNYGGQVMTTPTVYVIWYGNWAQGNGTDTASGQQIVTDFFNTIGGSPYFNIQQTYPGSGITGNVNYGGATTVAYPYGASLSDANIQSIVSDAITGGHLPNDATGLYFVLTSSDVNEASGFCSQYCGWHTHGTIAGSNHRYGFIGNAARCITSCAAQSVGPNGNAGVDGMVSVLAHELEEATTDPDIATWKTRRGAENGDSCAWTFGTTYLTANGAYANMKLGTRDFLIQRNVTFRSTGQYCALVK</sequence>
<dbReference type="EMBL" id="BSDE01000008">
    <property type="protein sequence ID" value="GLH74772.1"/>
    <property type="molecule type" value="Genomic_DNA"/>
</dbReference>
<comment type="subcellular location">
    <subcellularLocation>
        <location evidence="1">Secreted</location>
    </subcellularLocation>
</comment>
<reference evidence="5 6" key="1">
    <citation type="journal article" date="2023" name="Antonie Van Leeuwenhoek">
        <title>Mesoterricola silvestris gen. nov., sp. nov., Mesoterricola sediminis sp. nov., Geothrix oryzae sp. nov., Geothrix edaphica sp. nov., Geothrix rubra sp. nov., and Geothrix limicola sp. nov., six novel members of Acidobacteriota isolated from soils.</title>
        <authorList>
            <person name="Itoh H."/>
            <person name="Sugisawa Y."/>
            <person name="Mise K."/>
            <person name="Xu Z."/>
            <person name="Kuniyasu M."/>
            <person name="Ushijima N."/>
            <person name="Kawano K."/>
            <person name="Kobayashi E."/>
            <person name="Shiratori Y."/>
            <person name="Masuda Y."/>
            <person name="Senoo K."/>
        </authorList>
    </citation>
    <scope>NUCLEOTIDE SEQUENCE [LARGE SCALE GENOMIC DNA]</scope>
    <source>
        <strain evidence="5 6">Red804</strain>
    </source>
</reference>
<evidence type="ECO:0000256" key="2">
    <source>
        <dbReference type="ARBA" id="ARBA00022525"/>
    </source>
</evidence>